<evidence type="ECO:0000256" key="9">
    <source>
        <dbReference type="ARBA" id="ARBA00022982"/>
    </source>
</evidence>
<dbReference type="InterPro" id="IPR008698">
    <property type="entry name" value="NDUB7"/>
</dbReference>
<dbReference type="GO" id="GO:0005758">
    <property type="term" value="C:mitochondrial intermembrane space"/>
    <property type="evidence" value="ECO:0007669"/>
    <property type="project" value="UniProtKB-SubCell"/>
</dbReference>
<dbReference type="AlphaFoldDB" id="A0A4Y2HPF6"/>
<evidence type="ECO:0000313" key="14">
    <source>
        <dbReference type="Proteomes" id="UP000499080"/>
    </source>
</evidence>
<dbReference type="OrthoDB" id="268414at2759"/>
<evidence type="ECO:0000256" key="5">
    <source>
        <dbReference type="ARBA" id="ARBA00018677"/>
    </source>
</evidence>
<proteinExistence type="inferred from homology"/>
<keyword evidence="12" id="KW-1015">Disulfide bond</keyword>
<comment type="function">
    <text evidence="1">Accessory subunit of the mitochondrial membrane respiratory chain NADH dehydrogenase (Complex I), that is believed not to be involved in catalysis. Complex I functions in the transfer of electrons from NADH to the respiratory chain. The immediate electron acceptor for the enzyme is believed to be ubiquinone.</text>
</comment>
<evidence type="ECO:0000313" key="13">
    <source>
        <dbReference type="EMBL" id="GBM67152.1"/>
    </source>
</evidence>
<evidence type="ECO:0000256" key="2">
    <source>
        <dbReference type="ARBA" id="ARBA00004569"/>
    </source>
</evidence>
<reference evidence="13 14" key="1">
    <citation type="journal article" date="2019" name="Sci. Rep.">
        <title>Orb-weaving spider Araneus ventricosus genome elucidates the spidroin gene catalogue.</title>
        <authorList>
            <person name="Kono N."/>
            <person name="Nakamura H."/>
            <person name="Ohtoshi R."/>
            <person name="Moran D.A.P."/>
            <person name="Shinohara A."/>
            <person name="Yoshida Y."/>
            <person name="Fujiwara M."/>
            <person name="Mori M."/>
            <person name="Tomita M."/>
            <person name="Arakawa K."/>
        </authorList>
    </citation>
    <scope>NUCLEOTIDE SEQUENCE [LARGE SCALE GENOMIC DNA]</scope>
</reference>
<dbReference type="Proteomes" id="UP000499080">
    <property type="component" value="Unassembled WGS sequence"/>
</dbReference>
<evidence type="ECO:0000256" key="1">
    <source>
        <dbReference type="ARBA" id="ARBA00003195"/>
    </source>
</evidence>
<keyword evidence="14" id="KW-1185">Reference proteome</keyword>
<keyword evidence="7" id="KW-0679">Respiratory chain</keyword>
<evidence type="ECO:0000256" key="8">
    <source>
        <dbReference type="ARBA" id="ARBA00022792"/>
    </source>
</evidence>
<dbReference type="EMBL" id="BGPR01002064">
    <property type="protein sequence ID" value="GBM67152.1"/>
    <property type="molecule type" value="Genomic_DNA"/>
</dbReference>
<keyword evidence="8" id="KW-0999">Mitochondrion inner membrane</keyword>
<evidence type="ECO:0000256" key="10">
    <source>
        <dbReference type="ARBA" id="ARBA00023128"/>
    </source>
</evidence>
<accession>A0A4Y2HPF6</accession>
<evidence type="ECO:0000256" key="3">
    <source>
        <dbReference type="ARBA" id="ARBA00004637"/>
    </source>
</evidence>
<keyword evidence="11" id="KW-0472">Membrane</keyword>
<name>A0A4Y2HPF6_ARAVE</name>
<comment type="caution">
    <text evidence="13">The sequence shown here is derived from an EMBL/GenBank/DDBJ whole genome shotgun (WGS) entry which is preliminary data.</text>
</comment>
<evidence type="ECO:0000256" key="6">
    <source>
        <dbReference type="ARBA" id="ARBA00022448"/>
    </source>
</evidence>
<sequence length="114" mass="13690">MGNLLKPDLPEPEPLYEPKFDPMLGFPNGRKVRTVKTTKEEMESAAIPPELRDYCIDDYMQFLKCRQDHFPFVYKCKHDLHKYHNCEYEDFVIRMKEYERESRLKKLVESKQGA</sequence>
<dbReference type="Pfam" id="PF05676">
    <property type="entry name" value="NDUF_B7"/>
    <property type="match status" value="1"/>
</dbReference>
<gene>
    <name evidence="13" type="ORF">AVEN_69595_1</name>
</gene>
<evidence type="ECO:0000256" key="12">
    <source>
        <dbReference type="ARBA" id="ARBA00023157"/>
    </source>
</evidence>
<evidence type="ECO:0000256" key="11">
    <source>
        <dbReference type="ARBA" id="ARBA00023136"/>
    </source>
</evidence>
<dbReference type="PANTHER" id="PTHR20900">
    <property type="entry name" value="NADH:UBIQUINONE OXIDOREDUCTASE B18-LIKE SUBUNIT"/>
    <property type="match status" value="1"/>
</dbReference>
<organism evidence="13 14">
    <name type="scientific">Araneus ventricosus</name>
    <name type="common">Orbweaver spider</name>
    <name type="synonym">Epeira ventricosa</name>
    <dbReference type="NCBI Taxonomy" id="182803"/>
    <lineage>
        <taxon>Eukaryota</taxon>
        <taxon>Metazoa</taxon>
        <taxon>Ecdysozoa</taxon>
        <taxon>Arthropoda</taxon>
        <taxon>Chelicerata</taxon>
        <taxon>Arachnida</taxon>
        <taxon>Araneae</taxon>
        <taxon>Araneomorphae</taxon>
        <taxon>Entelegynae</taxon>
        <taxon>Araneoidea</taxon>
        <taxon>Araneidae</taxon>
        <taxon>Araneus</taxon>
    </lineage>
</organism>
<comment type="similarity">
    <text evidence="4">Belongs to the complex I NDUFB7 subunit family.</text>
</comment>
<keyword evidence="9" id="KW-0249">Electron transport</keyword>
<dbReference type="GO" id="GO:0005743">
    <property type="term" value="C:mitochondrial inner membrane"/>
    <property type="evidence" value="ECO:0007669"/>
    <property type="project" value="UniProtKB-SubCell"/>
</dbReference>
<dbReference type="PANTHER" id="PTHR20900:SF0">
    <property type="entry name" value="NADH DEHYDROGENASE [UBIQUINONE] 1 BETA SUBCOMPLEX SUBUNIT 7"/>
    <property type="match status" value="1"/>
</dbReference>
<evidence type="ECO:0000256" key="7">
    <source>
        <dbReference type="ARBA" id="ARBA00022660"/>
    </source>
</evidence>
<protein>
    <recommendedName>
        <fullName evidence="5">NADH dehydrogenase [ubiquinone] 1 beta subcomplex subunit 7</fullName>
    </recommendedName>
</protein>
<keyword evidence="10" id="KW-0496">Mitochondrion</keyword>
<evidence type="ECO:0000256" key="4">
    <source>
        <dbReference type="ARBA" id="ARBA00008006"/>
    </source>
</evidence>
<keyword evidence="6" id="KW-0813">Transport</keyword>
<comment type="subcellular location">
    <subcellularLocation>
        <location evidence="3">Mitochondrion inner membrane</location>
        <topology evidence="3">Peripheral membrane protein</topology>
    </subcellularLocation>
    <subcellularLocation>
        <location evidence="2">Mitochondrion intermembrane space</location>
    </subcellularLocation>
</comment>